<sequence length="108" mass="11015">SSRLGGNTLPDTPRAQQSNTLSPVPTGHNPDGYRMASLVPSLSPATNCNPMDDSSTTPIHALRPSTATGSSNGAGDRASALVPSGTMSSMDTEDHVASDRVLAGQSDH</sequence>
<protein>
    <submittedName>
        <fullName evidence="2">Uncharacterized protein</fullName>
    </submittedName>
</protein>
<feature type="non-terminal residue" evidence="2">
    <location>
        <position position="108"/>
    </location>
</feature>
<organism evidence="2 3">
    <name type="scientific">Sphaeroforma arctica JP610</name>
    <dbReference type="NCBI Taxonomy" id="667725"/>
    <lineage>
        <taxon>Eukaryota</taxon>
        <taxon>Ichthyosporea</taxon>
        <taxon>Ichthyophonida</taxon>
        <taxon>Sphaeroforma</taxon>
    </lineage>
</organism>
<evidence type="ECO:0000256" key="1">
    <source>
        <dbReference type="SAM" id="MobiDB-lite"/>
    </source>
</evidence>
<name>A0A0L0F697_9EUKA</name>
<feature type="region of interest" description="Disordered" evidence="1">
    <location>
        <begin position="1"/>
        <end position="108"/>
    </location>
</feature>
<dbReference type="RefSeq" id="XP_014145983.1">
    <property type="nucleotide sequence ID" value="XM_014290508.1"/>
</dbReference>
<dbReference type="EMBL" id="KQ247609">
    <property type="protein sequence ID" value="KNC72081.1"/>
    <property type="molecule type" value="Genomic_DNA"/>
</dbReference>
<proteinExistence type="predicted"/>
<reference evidence="2 3" key="1">
    <citation type="submission" date="2011-02" db="EMBL/GenBank/DDBJ databases">
        <title>The Genome Sequence of Sphaeroforma arctica JP610.</title>
        <authorList>
            <consortium name="The Broad Institute Genome Sequencing Platform"/>
            <person name="Russ C."/>
            <person name="Cuomo C."/>
            <person name="Young S.K."/>
            <person name="Zeng Q."/>
            <person name="Gargeya S."/>
            <person name="Alvarado L."/>
            <person name="Berlin A."/>
            <person name="Chapman S.B."/>
            <person name="Chen Z."/>
            <person name="Freedman E."/>
            <person name="Gellesch M."/>
            <person name="Goldberg J."/>
            <person name="Griggs A."/>
            <person name="Gujja S."/>
            <person name="Heilman E."/>
            <person name="Heiman D."/>
            <person name="Howarth C."/>
            <person name="Mehta T."/>
            <person name="Neiman D."/>
            <person name="Pearson M."/>
            <person name="Roberts A."/>
            <person name="Saif S."/>
            <person name="Shea T."/>
            <person name="Shenoy N."/>
            <person name="Sisk P."/>
            <person name="Stolte C."/>
            <person name="Sykes S."/>
            <person name="White J."/>
            <person name="Yandava C."/>
            <person name="Burger G."/>
            <person name="Gray M.W."/>
            <person name="Holland P.W.H."/>
            <person name="King N."/>
            <person name="Lang F.B.F."/>
            <person name="Roger A.J."/>
            <person name="Ruiz-Trillo I."/>
            <person name="Haas B."/>
            <person name="Nusbaum C."/>
            <person name="Birren B."/>
        </authorList>
    </citation>
    <scope>NUCLEOTIDE SEQUENCE [LARGE SCALE GENOMIC DNA]</scope>
    <source>
        <strain evidence="2 3">JP610</strain>
    </source>
</reference>
<accession>A0A0L0F697</accession>
<dbReference type="AlphaFoldDB" id="A0A0L0F697"/>
<feature type="compositionally biased region" description="Polar residues" evidence="1">
    <location>
        <begin position="14"/>
        <end position="23"/>
    </location>
</feature>
<evidence type="ECO:0000313" key="2">
    <source>
        <dbReference type="EMBL" id="KNC72081.1"/>
    </source>
</evidence>
<feature type="compositionally biased region" description="Polar residues" evidence="1">
    <location>
        <begin position="43"/>
        <end position="58"/>
    </location>
</feature>
<keyword evidence="3" id="KW-1185">Reference proteome</keyword>
<dbReference type="GeneID" id="25915874"/>
<gene>
    <name evidence="2" type="ORF">SARC_15370</name>
</gene>
<feature type="non-terminal residue" evidence="2">
    <location>
        <position position="1"/>
    </location>
</feature>
<dbReference type="Proteomes" id="UP000054560">
    <property type="component" value="Unassembled WGS sequence"/>
</dbReference>
<evidence type="ECO:0000313" key="3">
    <source>
        <dbReference type="Proteomes" id="UP000054560"/>
    </source>
</evidence>